<keyword evidence="6" id="KW-1185">Reference proteome</keyword>
<dbReference type="PANTHER" id="PTHR33744:SF1">
    <property type="entry name" value="DNA-BINDING TRANSCRIPTIONAL ACTIVATOR ADER"/>
    <property type="match status" value="1"/>
</dbReference>
<name>A0ABQ5NER6_9MICO</name>
<dbReference type="Pfam" id="PF17853">
    <property type="entry name" value="GGDEF_2"/>
    <property type="match status" value="1"/>
</dbReference>
<organism evidence="5 6">
    <name type="scientific">Microbacterium arabinogalactanolyticum</name>
    <dbReference type="NCBI Taxonomy" id="69365"/>
    <lineage>
        <taxon>Bacteria</taxon>
        <taxon>Bacillati</taxon>
        <taxon>Actinomycetota</taxon>
        <taxon>Actinomycetes</taxon>
        <taxon>Micrococcales</taxon>
        <taxon>Microbacteriaceae</taxon>
        <taxon>Microbacterium</taxon>
    </lineage>
</organism>
<evidence type="ECO:0000259" key="3">
    <source>
        <dbReference type="Pfam" id="PF14361"/>
    </source>
</evidence>
<dbReference type="InterPro" id="IPR051448">
    <property type="entry name" value="CdaR-like_regulators"/>
</dbReference>
<dbReference type="InterPro" id="IPR042070">
    <property type="entry name" value="PucR_C-HTH_sf"/>
</dbReference>
<evidence type="ECO:0000313" key="5">
    <source>
        <dbReference type="EMBL" id="GLC84220.1"/>
    </source>
</evidence>
<dbReference type="InterPro" id="IPR041522">
    <property type="entry name" value="CdaR_GGDEF"/>
</dbReference>
<proteinExistence type="inferred from homology"/>
<dbReference type="PANTHER" id="PTHR33744">
    <property type="entry name" value="CARBOHYDRATE DIACID REGULATOR"/>
    <property type="match status" value="1"/>
</dbReference>
<feature type="domain" description="CdaR GGDEF-like" evidence="4">
    <location>
        <begin position="156"/>
        <end position="267"/>
    </location>
</feature>
<comment type="caution">
    <text evidence="5">The sequence shown here is derived from an EMBL/GenBank/DDBJ whole genome shotgun (WGS) entry which is preliminary data.</text>
</comment>
<evidence type="ECO:0000259" key="4">
    <source>
        <dbReference type="Pfam" id="PF17853"/>
    </source>
</evidence>
<feature type="domain" description="RsbT co-antagonist protein RsbRD N-terminal" evidence="3">
    <location>
        <begin position="14"/>
        <end position="131"/>
    </location>
</feature>
<dbReference type="InterPro" id="IPR025736">
    <property type="entry name" value="PucR_C-HTH_dom"/>
</dbReference>
<accession>A0ABQ5NER6</accession>
<evidence type="ECO:0000259" key="2">
    <source>
        <dbReference type="Pfam" id="PF13556"/>
    </source>
</evidence>
<evidence type="ECO:0008006" key="7">
    <source>
        <dbReference type="Google" id="ProtNLM"/>
    </source>
</evidence>
<dbReference type="Proteomes" id="UP001165068">
    <property type="component" value="Unassembled WGS sequence"/>
</dbReference>
<evidence type="ECO:0000313" key="6">
    <source>
        <dbReference type="Proteomes" id="UP001165068"/>
    </source>
</evidence>
<dbReference type="InterPro" id="IPR025751">
    <property type="entry name" value="RsbRD_N_dom"/>
</dbReference>
<gene>
    <name evidence="5" type="ORF">MIAR_08080</name>
</gene>
<comment type="similarity">
    <text evidence="1">Belongs to the CdaR family.</text>
</comment>
<sequence length="369" mass="39021">MQKACARVEAGIGALTASATDHVRAELPRYALVPVEQHQGTVRDTIQSLLHALAGEGGFSAEDARVIRYAALRREGTGIPVQDVLAAFHVVGRDVWDALAHVEGISAGTLVQLADPLWSWIQRASALVAETSAAGGGAQGRQVVLRQRLLESVRAGDAAEGDAVENARRLGFVPGGSFRAVCTEAAPWVEGDLELLQRGLARLPGTNHAGLHGTLMIVLCQGASPQAVAEEVHRQLPGHGSVGVGLERPGVSGAETSIGDAERALRVAWPESVSFFERAWLHSGLVDARTRLTPLYGEAKAIAAEHPGLAQAVRAFADEGFSLAAAAAALQLHPNTVAYRLDRWHELTGHDPRRFDGLALSMLSIGPPR</sequence>
<dbReference type="Pfam" id="PF13556">
    <property type="entry name" value="HTH_30"/>
    <property type="match status" value="1"/>
</dbReference>
<reference evidence="5" key="1">
    <citation type="submission" date="2022-08" db="EMBL/GenBank/DDBJ databases">
        <title>Draft genome sequence of Microbacterium arabinogalactanolyticum JCM 9171.</title>
        <authorList>
            <person name="Fujita K."/>
            <person name="Ishiwata A."/>
            <person name="Fushinobu S."/>
        </authorList>
    </citation>
    <scope>NUCLEOTIDE SEQUENCE</scope>
    <source>
        <strain evidence="5">JCM 9171</strain>
    </source>
</reference>
<dbReference type="Gene3D" id="1.10.10.2840">
    <property type="entry name" value="PucR C-terminal helix-turn-helix domain"/>
    <property type="match status" value="1"/>
</dbReference>
<dbReference type="Pfam" id="PF14361">
    <property type="entry name" value="RsbRD_N"/>
    <property type="match status" value="1"/>
</dbReference>
<feature type="domain" description="PucR C-terminal helix-turn-helix" evidence="2">
    <location>
        <begin position="309"/>
        <end position="359"/>
    </location>
</feature>
<dbReference type="EMBL" id="BRZC01000003">
    <property type="protein sequence ID" value="GLC84220.1"/>
    <property type="molecule type" value="Genomic_DNA"/>
</dbReference>
<evidence type="ECO:0000256" key="1">
    <source>
        <dbReference type="ARBA" id="ARBA00006754"/>
    </source>
</evidence>
<protein>
    <recommendedName>
        <fullName evidence="7">PucR family transcriptional regulator</fullName>
    </recommendedName>
</protein>